<feature type="region of interest" description="Disordered" evidence="1">
    <location>
        <begin position="390"/>
        <end position="430"/>
    </location>
</feature>
<dbReference type="PANTHER" id="PTHR36694">
    <property type="entry name" value="PASIFLORA 1, ISOFORM A-RELATED"/>
    <property type="match status" value="1"/>
</dbReference>
<evidence type="ECO:0000313" key="4">
    <source>
        <dbReference type="Proteomes" id="UP001201812"/>
    </source>
</evidence>
<reference evidence="3" key="1">
    <citation type="submission" date="2022-01" db="EMBL/GenBank/DDBJ databases">
        <title>Genome Sequence Resource for Two Populations of Ditylenchus destructor, the Migratory Endoparasitic Phytonematode.</title>
        <authorList>
            <person name="Zhang H."/>
            <person name="Lin R."/>
            <person name="Xie B."/>
        </authorList>
    </citation>
    <scope>NUCLEOTIDE SEQUENCE</scope>
    <source>
        <strain evidence="3">BazhouSP</strain>
    </source>
</reference>
<feature type="compositionally biased region" description="Polar residues" evidence="1">
    <location>
        <begin position="412"/>
        <end position="421"/>
    </location>
</feature>
<feature type="transmembrane region" description="Helical" evidence="2">
    <location>
        <begin position="108"/>
        <end position="128"/>
    </location>
</feature>
<feature type="transmembrane region" description="Helical" evidence="2">
    <location>
        <begin position="71"/>
        <end position="96"/>
    </location>
</feature>
<feature type="transmembrane region" description="Helical" evidence="2">
    <location>
        <begin position="143"/>
        <end position="162"/>
    </location>
</feature>
<evidence type="ECO:0000256" key="1">
    <source>
        <dbReference type="SAM" id="MobiDB-lite"/>
    </source>
</evidence>
<feature type="compositionally biased region" description="Basic residues" evidence="1">
    <location>
        <begin position="390"/>
        <end position="404"/>
    </location>
</feature>
<feature type="compositionally biased region" description="Basic and acidic residues" evidence="1">
    <location>
        <begin position="230"/>
        <end position="243"/>
    </location>
</feature>
<feature type="region of interest" description="Disordered" evidence="1">
    <location>
        <begin position="338"/>
        <end position="358"/>
    </location>
</feature>
<evidence type="ECO:0000313" key="3">
    <source>
        <dbReference type="EMBL" id="KAI1727958.1"/>
    </source>
</evidence>
<sequence>MADPYKCLRICTISIGVYNIIYCLIQFGVLGWQVQAVKVLQWEYENRQLPATGAIDAFQARFPGLYAIYTAMYAIVLICLGISIIHFMTTIGMLYGSVKRQSNWIIPWFFTCAPLVVMCTAYAVLWWSGDVFNEQLTMSVTEFVLSLAINGICFIVVLMYFLRITGRLTSDKPRSTGRGGFAPYPHSPYRVSDQKYHYKKGDLPQKATPGMGDLPPWREEFPVQPPYTGLERKLQRRERDRSRSPTAALRQGYKYADAALRRRSTRLSPNRSQSMTDLLPLGASAQSMQLYPKNSYVATERMNIGTPMSEPVGVHYRSISSPMAPPPPLPPKTKMISPAAAPEKMRRKSDRSWSRTPPRRVAGVVAPIQQAEIPKKKHQSAFTRSQIAMLKRKSPQRVSFKSKPKVYERTPESSLSGNADTAQHEIHTVV</sequence>
<keyword evidence="2" id="KW-1133">Transmembrane helix</keyword>
<dbReference type="Proteomes" id="UP001201812">
    <property type="component" value="Unassembled WGS sequence"/>
</dbReference>
<gene>
    <name evidence="3" type="ORF">DdX_00102</name>
</gene>
<dbReference type="AlphaFoldDB" id="A0AAD4NEP1"/>
<evidence type="ECO:0000256" key="2">
    <source>
        <dbReference type="SAM" id="Phobius"/>
    </source>
</evidence>
<feature type="region of interest" description="Disordered" evidence="1">
    <location>
        <begin position="230"/>
        <end position="251"/>
    </location>
</feature>
<accession>A0AAD4NEP1</accession>
<dbReference type="EMBL" id="JAKKPZ010000001">
    <property type="protein sequence ID" value="KAI1727958.1"/>
    <property type="molecule type" value="Genomic_DNA"/>
</dbReference>
<comment type="caution">
    <text evidence="3">The sequence shown here is derived from an EMBL/GenBank/DDBJ whole genome shotgun (WGS) entry which is preliminary data.</text>
</comment>
<keyword evidence="2" id="KW-0812">Transmembrane</keyword>
<name>A0AAD4NEP1_9BILA</name>
<organism evidence="3 4">
    <name type="scientific">Ditylenchus destructor</name>
    <dbReference type="NCBI Taxonomy" id="166010"/>
    <lineage>
        <taxon>Eukaryota</taxon>
        <taxon>Metazoa</taxon>
        <taxon>Ecdysozoa</taxon>
        <taxon>Nematoda</taxon>
        <taxon>Chromadorea</taxon>
        <taxon>Rhabditida</taxon>
        <taxon>Tylenchina</taxon>
        <taxon>Tylenchomorpha</taxon>
        <taxon>Sphaerularioidea</taxon>
        <taxon>Anguinidae</taxon>
        <taxon>Anguininae</taxon>
        <taxon>Ditylenchus</taxon>
    </lineage>
</organism>
<proteinExistence type="predicted"/>
<protein>
    <submittedName>
        <fullName evidence="3">Uncharacterized protein</fullName>
    </submittedName>
</protein>
<feature type="transmembrane region" description="Helical" evidence="2">
    <location>
        <begin position="7"/>
        <end position="32"/>
    </location>
</feature>
<dbReference type="PANTHER" id="PTHR36694:SF8">
    <property type="entry name" value="MARVEL DOMAIN-CONTAINING PROTEIN"/>
    <property type="match status" value="1"/>
</dbReference>
<keyword evidence="2" id="KW-0472">Membrane</keyword>
<keyword evidence="4" id="KW-1185">Reference proteome</keyword>